<feature type="binding site" evidence="15">
    <location>
        <position position="172"/>
    </location>
    <ligand>
        <name>Mg(2+)</name>
        <dbReference type="ChEBI" id="CHEBI:18420"/>
    </ligand>
</feature>
<evidence type="ECO:0000256" key="3">
    <source>
        <dbReference type="ARBA" id="ARBA00011738"/>
    </source>
</evidence>
<dbReference type="GO" id="GO:0004035">
    <property type="term" value="F:alkaline phosphatase activity"/>
    <property type="evidence" value="ECO:0007669"/>
    <property type="project" value="UniProtKB-EC"/>
</dbReference>
<evidence type="ECO:0000313" key="18">
    <source>
        <dbReference type="Ensembl" id="ENSSSCP00050023788.1"/>
    </source>
</evidence>
<dbReference type="EC" id="3.1.3.1" evidence="4"/>
<comment type="similarity">
    <text evidence="2 16">Belongs to the alkaline phosphatase family.</text>
</comment>
<dbReference type="InterPro" id="IPR017850">
    <property type="entry name" value="Alkaline_phosphatase_core_sf"/>
</dbReference>
<dbReference type="PRINTS" id="PR00113">
    <property type="entry name" value="ALKPHPHTASE"/>
</dbReference>
<evidence type="ECO:0000256" key="5">
    <source>
        <dbReference type="ARBA" id="ARBA00022475"/>
    </source>
</evidence>
<evidence type="ECO:0000256" key="13">
    <source>
        <dbReference type="ARBA" id="ARBA00023288"/>
    </source>
</evidence>
<feature type="chain" id="PRO_5034728253" description="alkaline phosphatase" evidence="17">
    <location>
        <begin position="20"/>
        <end position="533"/>
    </location>
</feature>
<comment type="subcellular location">
    <subcellularLocation>
        <location evidence="1">Cell membrane</location>
        <topology evidence="1">Lipid-anchor</topology>
        <topology evidence="1">GPI-anchor</topology>
    </subcellularLocation>
</comment>
<evidence type="ECO:0000256" key="8">
    <source>
        <dbReference type="ARBA" id="ARBA00022801"/>
    </source>
</evidence>
<feature type="binding site" evidence="15">
    <location>
        <position position="61"/>
    </location>
    <ligand>
        <name>Mg(2+)</name>
        <dbReference type="ChEBI" id="CHEBI:18420"/>
    </ligand>
</feature>
<feature type="binding site" evidence="15">
    <location>
        <position position="61"/>
    </location>
    <ligand>
        <name>Zn(2+)</name>
        <dbReference type="ChEBI" id="CHEBI:29105"/>
        <label>2</label>
    </ligand>
</feature>
<feature type="binding site" evidence="15">
    <location>
        <position position="451"/>
    </location>
    <ligand>
        <name>Zn(2+)</name>
        <dbReference type="ChEBI" id="CHEBI:29105"/>
        <label>2</label>
    </ligand>
</feature>
<keyword evidence="10 15" id="KW-0460">Magnesium</keyword>
<evidence type="ECO:0000256" key="11">
    <source>
        <dbReference type="ARBA" id="ARBA00023136"/>
    </source>
</evidence>
<feature type="binding site" evidence="15">
    <location>
        <position position="174"/>
    </location>
    <ligand>
        <name>Mg(2+)</name>
        <dbReference type="ChEBI" id="CHEBI:18420"/>
    </ligand>
</feature>
<evidence type="ECO:0000256" key="6">
    <source>
        <dbReference type="ARBA" id="ARBA00022622"/>
    </source>
</evidence>
<proteinExistence type="inferred from homology"/>
<comment type="cofactor">
    <cofactor evidence="15">
        <name>Mg(2+)</name>
        <dbReference type="ChEBI" id="CHEBI:18420"/>
    </cofactor>
    <text evidence="15">Binds 1 Mg(2+) ion.</text>
</comment>
<evidence type="ECO:0000313" key="19">
    <source>
        <dbReference type="Proteomes" id="UP000694571"/>
    </source>
</evidence>
<dbReference type="PANTHER" id="PTHR11596:SF30">
    <property type="entry name" value="INTESTINAL-TYPE ALKALINE PHOSPHATASE"/>
    <property type="match status" value="1"/>
</dbReference>
<keyword evidence="6" id="KW-0336">GPI-anchor</keyword>
<dbReference type="Pfam" id="PF00245">
    <property type="entry name" value="Alk_phosphatase"/>
    <property type="match status" value="1"/>
</dbReference>
<evidence type="ECO:0000256" key="9">
    <source>
        <dbReference type="ARBA" id="ARBA00022833"/>
    </source>
</evidence>
<comment type="subunit">
    <text evidence="3">Homodimer.</text>
</comment>
<evidence type="ECO:0000256" key="14">
    <source>
        <dbReference type="PIRSR" id="PIRSR601952-1"/>
    </source>
</evidence>
<feature type="binding site" evidence="15">
    <location>
        <position position="377"/>
    </location>
    <ligand>
        <name>Zn(2+)</name>
        <dbReference type="ChEBI" id="CHEBI:29105"/>
        <label>2</label>
    </ligand>
</feature>
<evidence type="ECO:0000256" key="12">
    <source>
        <dbReference type="ARBA" id="ARBA00023180"/>
    </source>
</evidence>
<dbReference type="SUPFAM" id="SSF53649">
    <property type="entry name" value="Alkaline phosphatase-like"/>
    <property type="match status" value="1"/>
</dbReference>
<keyword evidence="13" id="KW-0449">Lipoprotein</keyword>
<evidence type="ECO:0000256" key="17">
    <source>
        <dbReference type="SAM" id="SignalP"/>
    </source>
</evidence>
<sequence>MQGGWVLLLLGLRLPLSLGFIPVEEEDPAFWNRQAAQALDVAKKLQPIQTAAKNLILFLGDGMGVSTVTATRILKGQMNGKPGPETPLAMDRFPYLALSKTYNVDRQVPDSAGTTTAYLCGVKTNMKVIGVSAAARYDQCNTTQGNEVISVMNRAKKAGKSVGVVTTTRVQHASPAGTYAHTVNRNWYSDVNLPAEAQAQGCQDIATQLVYNMDIDVILGGGRKYMFPEGTPDPEYPDNPRQNGVRKDKRNLVQEWQDKHQGARYVWNRTALIQASQDPSLTHLMGLFEPGDMKYEKERDLSRDPSLVEMTEVALRLLSRNPRGFFLFVEGGRIDHGHHEGIAYRALIETVVFDTAIDKAGQLTSEEDTLTLVTADHSHVFTYGGYPLRGSSVFGLADGKASDGKAYTSILYGNGPGYKLSEGARPDVDETKSRDPAYVQQAAVPLGAETHGGEDVAVFARGPRAHLVHGVQEQSFVAHVMAFAACLEPYTSDCDLPPPSGPTAAGHPGPAACTSLLALLAGALLLLLAPALH</sequence>
<evidence type="ECO:0000256" key="16">
    <source>
        <dbReference type="RuleBase" id="RU003946"/>
    </source>
</evidence>
<feature type="binding site" evidence="15">
    <location>
        <position position="376"/>
    </location>
    <ligand>
        <name>Zn(2+)</name>
        <dbReference type="ChEBI" id="CHEBI:29105"/>
        <label>2</label>
    </ligand>
</feature>
<feature type="binding site" evidence="15">
    <location>
        <position position="330"/>
    </location>
    <ligand>
        <name>Mg(2+)</name>
        <dbReference type="ChEBI" id="CHEBI:18420"/>
    </ligand>
</feature>
<feature type="active site" description="Phosphoserine intermediate" evidence="14">
    <location>
        <position position="111"/>
    </location>
</feature>
<keyword evidence="9 15" id="KW-0862">Zinc</keyword>
<name>A0A8D1MHY1_PIG</name>
<keyword evidence="8" id="KW-0378">Hydrolase</keyword>
<dbReference type="Proteomes" id="UP000694571">
    <property type="component" value="Unplaced"/>
</dbReference>
<keyword evidence="12" id="KW-0325">Glycoprotein</keyword>
<dbReference type="GO" id="GO:0098552">
    <property type="term" value="C:side of membrane"/>
    <property type="evidence" value="ECO:0007669"/>
    <property type="project" value="UniProtKB-KW"/>
</dbReference>
<dbReference type="GO" id="GO:0005886">
    <property type="term" value="C:plasma membrane"/>
    <property type="evidence" value="ECO:0007669"/>
    <property type="project" value="UniProtKB-SubCell"/>
</dbReference>
<dbReference type="AlphaFoldDB" id="A0A8D1MHY1"/>
<evidence type="ECO:0000256" key="10">
    <source>
        <dbReference type="ARBA" id="ARBA00022842"/>
    </source>
</evidence>
<evidence type="ECO:0000256" key="2">
    <source>
        <dbReference type="ARBA" id="ARBA00005984"/>
    </source>
</evidence>
<keyword evidence="5" id="KW-1003">Cell membrane</keyword>
<evidence type="ECO:0000256" key="1">
    <source>
        <dbReference type="ARBA" id="ARBA00004609"/>
    </source>
</evidence>
<dbReference type="Gene3D" id="3.40.720.10">
    <property type="entry name" value="Alkaline Phosphatase, subunit A"/>
    <property type="match status" value="1"/>
</dbReference>
<evidence type="ECO:0000256" key="7">
    <source>
        <dbReference type="ARBA" id="ARBA00022723"/>
    </source>
</evidence>
<dbReference type="FunFam" id="3.40.720.10:FF:000008">
    <property type="entry name" value="Alkaline phosphatase"/>
    <property type="match status" value="1"/>
</dbReference>
<comment type="cofactor">
    <cofactor evidence="15">
        <name>Zn(2+)</name>
        <dbReference type="ChEBI" id="CHEBI:29105"/>
    </cofactor>
    <text evidence="15">Binds 2 Zn(2+) ions.</text>
</comment>
<dbReference type="CDD" id="cd16012">
    <property type="entry name" value="ALP"/>
    <property type="match status" value="1"/>
</dbReference>
<protein>
    <recommendedName>
        <fullName evidence="4">alkaline phosphatase</fullName>
        <ecNumber evidence="4">3.1.3.1</ecNumber>
    </recommendedName>
</protein>
<dbReference type="PANTHER" id="PTHR11596">
    <property type="entry name" value="ALKALINE PHOSPHATASE"/>
    <property type="match status" value="1"/>
</dbReference>
<feature type="binding site" evidence="15">
    <location>
        <position position="335"/>
    </location>
    <ligand>
        <name>Zn(2+)</name>
        <dbReference type="ChEBI" id="CHEBI:29105"/>
        <label>2</label>
    </ligand>
</feature>
<dbReference type="Ensembl" id="ENSSSCT00050056017.1">
    <property type="protein sequence ID" value="ENSSSCP00050023788.1"/>
    <property type="gene ID" value="ENSSSCG00050041307.1"/>
</dbReference>
<dbReference type="SMART" id="SM00098">
    <property type="entry name" value="alkPPc"/>
    <property type="match status" value="1"/>
</dbReference>
<keyword evidence="7 15" id="KW-0479">Metal-binding</keyword>
<feature type="binding site" evidence="15">
    <location>
        <position position="339"/>
    </location>
    <ligand>
        <name>Zn(2+)</name>
        <dbReference type="ChEBI" id="CHEBI:29105"/>
        <label>2</label>
    </ligand>
</feature>
<dbReference type="InterPro" id="IPR001952">
    <property type="entry name" value="Alkaline_phosphatase"/>
</dbReference>
<keyword evidence="11" id="KW-0472">Membrane</keyword>
<organism evidence="18 19">
    <name type="scientific">Sus scrofa</name>
    <name type="common">Pig</name>
    <dbReference type="NCBI Taxonomy" id="9823"/>
    <lineage>
        <taxon>Eukaryota</taxon>
        <taxon>Metazoa</taxon>
        <taxon>Chordata</taxon>
        <taxon>Craniata</taxon>
        <taxon>Vertebrata</taxon>
        <taxon>Euteleostomi</taxon>
        <taxon>Mammalia</taxon>
        <taxon>Eutheria</taxon>
        <taxon>Laurasiatheria</taxon>
        <taxon>Artiodactyla</taxon>
        <taxon>Suina</taxon>
        <taxon>Suidae</taxon>
        <taxon>Sus</taxon>
    </lineage>
</organism>
<keyword evidence="17" id="KW-0732">Signal</keyword>
<dbReference type="GO" id="GO:0046872">
    <property type="term" value="F:metal ion binding"/>
    <property type="evidence" value="ECO:0007669"/>
    <property type="project" value="UniProtKB-KW"/>
</dbReference>
<reference evidence="18" key="1">
    <citation type="submission" date="2025-08" db="UniProtKB">
        <authorList>
            <consortium name="Ensembl"/>
        </authorList>
    </citation>
    <scope>IDENTIFICATION</scope>
</reference>
<evidence type="ECO:0000256" key="15">
    <source>
        <dbReference type="PIRSR" id="PIRSR601952-2"/>
    </source>
</evidence>
<evidence type="ECO:0000256" key="4">
    <source>
        <dbReference type="ARBA" id="ARBA00012647"/>
    </source>
</evidence>
<feature type="signal peptide" evidence="17">
    <location>
        <begin position="1"/>
        <end position="19"/>
    </location>
</feature>
<accession>A0A8D1MHY1</accession>